<evidence type="ECO:0000313" key="1">
    <source>
        <dbReference type="EMBL" id="KIK32204.1"/>
    </source>
</evidence>
<dbReference type="HOGENOM" id="CLU_1897575_0_0_1"/>
<dbReference type="Proteomes" id="UP000054485">
    <property type="component" value="Unassembled WGS sequence"/>
</dbReference>
<accession>A0A0D0A217</accession>
<gene>
    <name evidence="1" type="ORF">CY34DRAFT_814390</name>
</gene>
<name>A0A0D0A217_9AGAM</name>
<dbReference type="AlphaFoldDB" id="A0A0D0A217"/>
<dbReference type="EMBL" id="KN836344">
    <property type="protein sequence ID" value="KIK32204.1"/>
    <property type="molecule type" value="Genomic_DNA"/>
</dbReference>
<proteinExistence type="predicted"/>
<organism evidence="1 2">
    <name type="scientific">Suillus luteus UH-Slu-Lm8-n1</name>
    <dbReference type="NCBI Taxonomy" id="930992"/>
    <lineage>
        <taxon>Eukaryota</taxon>
        <taxon>Fungi</taxon>
        <taxon>Dikarya</taxon>
        <taxon>Basidiomycota</taxon>
        <taxon>Agaricomycotina</taxon>
        <taxon>Agaricomycetes</taxon>
        <taxon>Agaricomycetidae</taxon>
        <taxon>Boletales</taxon>
        <taxon>Suillineae</taxon>
        <taxon>Suillaceae</taxon>
        <taxon>Suillus</taxon>
    </lineage>
</organism>
<protein>
    <submittedName>
        <fullName evidence="1">Uncharacterized protein</fullName>
    </submittedName>
</protein>
<evidence type="ECO:0000313" key="2">
    <source>
        <dbReference type="Proteomes" id="UP000054485"/>
    </source>
</evidence>
<dbReference type="InParanoid" id="A0A0D0A217"/>
<reference evidence="2" key="2">
    <citation type="submission" date="2015-01" db="EMBL/GenBank/DDBJ databases">
        <title>Evolutionary Origins and Diversification of the Mycorrhizal Mutualists.</title>
        <authorList>
            <consortium name="DOE Joint Genome Institute"/>
            <consortium name="Mycorrhizal Genomics Consortium"/>
            <person name="Kohler A."/>
            <person name="Kuo A."/>
            <person name="Nagy L.G."/>
            <person name="Floudas D."/>
            <person name="Copeland A."/>
            <person name="Barry K.W."/>
            <person name="Cichocki N."/>
            <person name="Veneault-Fourrey C."/>
            <person name="LaButti K."/>
            <person name="Lindquist E.A."/>
            <person name="Lipzen A."/>
            <person name="Lundell T."/>
            <person name="Morin E."/>
            <person name="Murat C."/>
            <person name="Riley R."/>
            <person name="Ohm R."/>
            <person name="Sun H."/>
            <person name="Tunlid A."/>
            <person name="Henrissat B."/>
            <person name="Grigoriev I.V."/>
            <person name="Hibbett D.S."/>
            <person name="Martin F."/>
        </authorList>
    </citation>
    <scope>NUCLEOTIDE SEQUENCE [LARGE SCALE GENOMIC DNA]</scope>
    <source>
        <strain evidence="2">UH-Slu-Lm8-n1</strain>
    </source>
</reference>
<sequence>MIDSKIESPTPSLIIHCYCCSLCFGSTRYRDCGSSVLDSPRTRCWNKISPVASGCDAFASTISSNCCFLYNTCPNTYAFPDNGGTNSYTPAYNVVYTCGNTEITINSAPAQPLASPGRCGALESRLNVHAHAPD</sequence>
<keyword evidence="2" id="KW-1185">Reference proteome</keyword>
<reference evidence="1 2" key="1">
    <citation type="submission" date="2014-04" db="EMBL/GenBank/DDBJ databases">
        <authorList>
            <consortium name="DOE Joint Genome Institute"/>
            <person name="Kuo A."/>
            <person name="Ruytinx J."/>
            <person name="Rineau F."/>
            <person name="Colpaert J."/>
            <person name="Kohler A."/>
            <person name="Nagy L.G."/>
            <person name="Floudas D."/>
            <person name="Copeland A."/>
            <person name="Barry K.W."/>
            <person name="Cichocki N."/>
            <person name="Veneault-Fourrey C."/>
            <person name="LaButti K."/>
            <person name="Lindquist E.A."/>
            <person name="Lipzen A."/>
            <person name="Lundell T."/>
            <person name="Morin E."/>
            <person name="Murat C."/>
            <person name="Sun H."/>
            <person name="Tunlid A."/>
            <person name="Henrissat B."/>
            <person name="Grigoriev I.V."/>
            <person name="Hibbett D.S."/>
            <person name="Martin F."/>
            <person name="Nordberg H.P."/>
            <person name="Cantor M.N."/>
            <person name="Hua S.X."/>
        </authorList>
    </citation>
    <scope>NUCLEOTIDE SEQUENCE [LARGE SCALE GENOMIC DNA]</scope>
    <source>
        <strain evidence="1 2">UH-Slu-Lm8-n1</strain>
    </source>
</reference>